<dbReference type="InterPro" id="IPR006637">
    <property type="entry name" value="ChW"/>
</dbReference>
<gene>
    <name evidence="2" type="ORF">FXB42_06645</name>
</gene>
<protein>
    <submittedName>
        <fullName evidence="2">Ig domain-containing protein</fullName>
    </submittedName>
</protein>
<organism evidence="2 3">
    <name type="scientific">Acetobacterium wieringae</name>
    <dbReference type="NCBI Taxonomy" id="52694"/>
    <lineage>
        <taxon>Bacteria</taxon>
        <taxon>Bacillati</taxon>
        <taxon>Bacillota</taxon>
        <taxon>Clostridia</taxon>
        <taxon>Eubacteriales</taxon>
        <taxon>Eubacteriaceae</taxon>
        <taxon>Acetobacterium</taxon>
    </lineage>
</organism>
<dbReference type="Proteomes" id="UP000322619">
    <property type="component" value="Unassembled WGS sequence"/>
</dbReference>
<feature type="signal peptide" evidence="1">
    <location>
        <begin position="1"/>
        <end position="28"/>
    </location>
</feature>
<evidence type="ECO:0000313" key="2">
    <source>
        <dbReference type="EMBL" id="TYC86363.1"/>
    </source>
</evidence>
<reference evidence="2 3" key="1">
    <citation type="submission" date="2019-08" db="EMBL/GenBank/DDBJ databases">
        <title>Isolation and enrichment of carboxydotrophic bacteria from anaerobic sludge for the production of bio-based chemicals from syngas.</title>
        <authorList>
            <person name="Antares A.L."/>
            <person name="Moreira J."/>
            <person name="Diender M."/>
            <person name="Parshina S.N."/>
            <person name="Stams A.J.M."/>
            <person name="Alves M."/>
            <person name="Alves J.I."/>
            <person name="Sousa D.Z."/>
        </authorList>
    </citation>
    <scope>NUCLEOTIDE SEQUENCE [LARGE SCALE GENOMIC DNA]</scope>
    <source>
        <strain evidence="2 3">JM</strain>
    </source>
</reference>
<dbReference type="Pfam" id="PF07538">
    <property type="entry name" value="ChW"/>
    <property type="match status" value="3"/>
</dbReference>
<sequence length="293" mass="32126">MRKYLSKLSLLLMSLLLIVGVSPASVMAAAQPSVSYRTHVQNEGWQNYVSDGTISGTSGKSLRLEGIEIKLDSRGADVGISYQTHIENIGWEADTGRGWKNNGVMSGTSGLSYRLEAIQIKLTGADADQFDVYYQVHAQNIGWMGWAKNGESAGTAGFGYRLEGIRIEVVPAGSAAPGSTDKAFVERNGDYIFNEKLHTGIWLDFAYFPEKMVRNWTFNQDGTGVLIENQVVISTYNYSTTDVSQDGSSGKVTLIGPNINTTKRIVFSYFADDGSLKMTMDGKALWIARTREI</sequence>
<proteinExistence type="predicted"/>
<dbReference type="AlphaFoldDB" id="A0A5D0WQN7"/>
<dbReference type="SMART" id="SM00728">
    <property type="entry name" value="ChW"/>
    <property type="match status" value="3"/>
</dbReference>
<name>A0A5D0WQN7_9FIRM</name>
<keyword evidence="1" id="KW-0732">Signal</keyword>
<comment type="caution">
    <text evidence="2">The sequence shown here is derived from an EMBL/GenBank/DDBJ whole genome shotgun (WGS) entry which is preliminary data.</text>
</comment>
<evidence type="ECO:0000256" key="1">
    <source>
        <dbReference type="SAM" id="SignalP"/>
    </source>
</evidence>
<dbReference type="RefSeq" id="WP_148637234.1">
    <property type="nucleotide sequence ID" value="NZ_VSLA01000011.1"/>
</dbReference>
<dbReference type="EMBL" id="VSLA01000011">
    <property type="protein sequence ID" value="TYC86363.1"/>
    <property type="molecule type" value="Genomic_DNA"/>
</dbReference>
<accession>A0A5D0WQN7</accession>
<feature type="chain" id="PRO_5038842362" evidence="1">
    <location>
        <begin position="29"/>
        <end position="293"/>
    </location>
</feature>
<evidence type="ECO:0000313" key="3">
    <source>
        <dbReference type="Proteomes" id="UP000322619"/>
    </source>
</evidence>